<evidence type="ECO:0000313" key="1">
    <source>
        <dbReference type="EMBL" id="ORX91938.1"/>
    </source>
</evidence>
<dbReference type="AlphaFoldDB" id="A0A1Y1Y1T3"/>
<evidence type="ECO:0000313" key="2">
    <source>
        <dbReference type="Proteomes" id="UP000193498"/>
    </source>
</evidence>
<keyword evidence="2" id="KW-1185">Reference proteome</keyword>
<name>A0A1Y1Y1T3_9FUNG</name>
<dbReference type="EMBL" id="MCFE01000300">
    <property type="protein sequence ID" value="ORX91938.1"/>
    <property type="molecule type" value="Genomic_DNA"/>
</dbReference>
<gene>
    <name evidence="1" type="ORF">K493DRAFT_47544</name>
</gene>
<dbReference type="Proteomes" id="UP000193498">
    <property type="component" value="Unassembled WGS sequence"/>
</dbReference>
<protein>
    <submittedName>
        <fullName evidence="1">Uncharacterized protein</fullName>
    </submittedName>
</protein>
<proteinExistence type="predicted"/>
<reference evidence="1 2" key="1">
    <citation type="submission" date="2016-07" db="EMBL/GenBank/DDBJ databases">
        <title>Pervasive Adenine N6-methylation of Active Genes in Fungi.</title>
        <authorList>
            <consortium name="DOE Joint Genome Institute"/>
            <person name="Mondo S.J."/>
            <person name="Dannebaum R.O."/>
            <person name="Kuo R.C."/>
            <person name="Labutti K."/>
            <person name="Haridas S."/>
            <person name="Kuo A."/>
            <person name="Salamov A."/>
            <person name="Ahrendt S.R."/>
            <person name="Lipzen A."/>
            <person name="Sullivan W."/>
            <person name="Andreopoulos W.B."/>
            <person name="Clum A."/>
            <person name="Lindquist E."/>
            <person name="Daum C."/>
            <person name="Ramamoorthy G.K."/>
            <person name="Gryganskyi A."/>
            <person name="Culley D."/>
            <person name="Magnuson J.K."/>
            <person name="James T.Y."/>
            <person name="O'Malley M.A."/>
            <person name="Stajich J.E."/>
            <person name="Spatafora J.W."/>
            <person name="Visel A."/>
            <person name="Grigoriev I.V."/>
        </authorList>
    </citation>
    <scope>NUCLEOTIDE SEQUENCE [LARGE SCALE GENOMIC DNA]</scope>
    <source>
        <strain evidence="1 2">CBS 931.73</strain>
    </source>
</reference>
<sequence length="109" mass="11706">MESSEAYQIDICNMYTTGVRGNESVLQQELGSVVGNCLPRKLGPSASHTHHHHLAIQNAAIAKLGINFADPIAATLVCFGYLDLEGTVVDDSPDLNIERVFGIRDVVVG</sequence>
<organism evidence="1 2">
    <name type="scientific">Basidiobolus meristosporus CBS 931.73</name>
    <dbReference type="NCBI Taxonomy" id="1314790"/>
    <lineage>
        <taxon>Eukaryota</taxon>
        <taxon>Fungi</taxon>
        <taxon>Fungi incertae sedis</taxon>
        <taxon>Zoopagomycota</taxon>
        <taxon>Entomophthoromycotina</taxon>
        <taxon>Basidiobolomycetes</taxon>
        <taxon>Basidiobolales</taxon>
        <taxon>Basidiobolaceae</taxon>
        <taxon>Basidiobolus</taxon>
    </lineage>
</organism>
<comment type="caution">
    <text evidence="1">The sequence shown here is derived from an EMBL/GenBank/DDBJ whole genome shotgun (WGS) entry which is preliminary data.</text>
</comment>
<accession>A0A1Y1Y1T3</accession>
<dbReference type="InParanoid" id="A0A1Y1Y1T3"/>